<feature type="chain" id="PRO_5022152762" evidence="1">
    <location>
        <begin position="20"/>
        <end position="198"/>
    </location>
</feature>
<dbReference type="EMBL" id="CP037423">
    <property type="protein sequence ID" value="QDV46083.1"/>
    <property type="molecule type" value="Genomic_DNA"/>
</dbReference>
<gene>
    <name evidence="2" type="ORF">Enr13x_59870</name>
</gene>
<organism evidence="2 3">
    <name type="scientific">Stieleria neptunia</name>
    <dbReference type="NCBI Taxonomy" id="2527979"/>
    <lineage>
        <taxon>Bacteria</taxon>
        <taxon>Pseudomonadati</taxon>
        <taxon>Planctomycetota</taxon>
        <taxon>Planctomycetia</taxon>
        <taxon>Pirellulales</taxon>
        <taxon>Pirellulaceae</taxon>
        <taxon>Stieleria</taxon>
    </lineage>
</organism>
<dbReference type="KEGG" id="snep:Enr13x_59870"/>
<evidence type="ECO:0000313" key="3">
    <source>
        <dbReference type="Proteomes" id="UP000319004"/>
    </source>
</evidence>
<keyword evidence="3" id="KW-1185">Reference proteome</keyword>
<feature type="signal peptide" evidence="1">
    <location>
        <begin position="1"/>
        <end position="19"/>
    </location>
</feature>
<dbReference type="OrthoDB" id="9833503at2"/>
<protein>
    <submittedName>
        <fullName evidence="2">Uncharacterized protein</fullName>
    </submittedName>
</protein>
<accession>A0A518HZ03</accession>
<sequence precursor="true">MRYVLCFVAVSLGFASVNAQEPAAEGNPFGPVEDAVDDATTKGQTIPGSVTFAFDGGTLRCTFGVSDRNATPHVAMIVFPSAADAMVKRTGISIERERDRAIVLSSADGKFVQLTSKSVSAWSRVRIAEMSGRRSSVAENSFVSAAVHALSNDLAVSVWGSDAQDALESGHWCKLFDKQVAAASEDSFGDPFGGDPFK</sequence>
<evidence type="ECO:0000313" key="2">
    <source>
        <dbReference type="EMBL" id="QDV46083.1"/>
    </source>
</evidence>
<keyword evidence="1" id="KW-0732">Signal</keyword>
<dbReference type="Proteomes" id="UP000319004">
    <property type="component" value="Chromosome"/>
</dbReference>
<reference evidence="2 3" key="1">
    <citation type="submission" date="2019-03" db="EMBL/GenBank/DDBJ databases">
        <title>Deep-cultivation of Planctomycetes and their phenomic and genomic characterization uncovers novel biology.</title>
        <authorList>
            <person name="Wiegand S."/>
            <person name="Jogler M."/>
            <person name="Boedeker C."/>
            <person name="Pinto D."/>
            <person name="Vollmers J."/>
            <person name="Rivas-Marin E."/>
            <person name="Kohn T."/>
            <person name="Peeters S.H."/>
            <person name="Heuer A."/>
            <person name="Rast P."/>
            <person name="Oberbeckmann S."/>
            <person name="Bunk B."/>
            <person name="Jeske O."/>
            <person name="Meyerdierks A."/>
            <person name="Storesund J.E."/>
            <person name="Kallscheuer N."/>
            <person name="Luecker S."/>
            <person name="Lage O.M."/>
            <person name="Pohl T."/>
            <person name="Merkel B.J."/>
            <person name="Hornburger P."/>
            <person name="Mueller R.-W."/>
            <person name="Bruemmer F."/>
            <person name="Labrenz M."/>
            <person name="Spormann A.M."/>
            <person name="Op den Camp H."/>
            <person name="Overmann J."/>
            <person name="Amann R."/>
            <person name="Jetten M.S.M."/>
            <person name="Mascher T."/>
            <person name="Medema M.H."/>
            <person name="Devos D.P."/>
            <person name="Kaster A.-K."/>
            <person name="Ovreas L."/>
            <person name="Rohde M."/>
            <person name="Galperin M.Y."/>
            <person name="Jogler C."/>
        </authorList>
    </citation>
    <scope>NUCLEOTIDE SEQUENCE [LARGE SCALE GENOMIC DNA]</scope>
    <source>
        <strain evidence="2 3">Enr13</strain>
    </source>
</reference>
<dbReference type="RefSeq" id="WP_145390254.1">
    <property type="nucleotide sequence ID" value="NZ_CP037423.1"/>
</dbReference>
<proteinExistence type="predicted"/>
<evidence type="ECO:0000256" key="1">
    <source>
        <dbReference type="SAM" id="SignalP"/>
    </source>
</evidence>
<dbReference type="AlphaFoldDB" id="A0A518HZ03"/>
<name>A0A518HZ03_9BACT</name>